<feature type="region of interest" description="Disordered" evidence="1">
    <location>
        <begin position="1"/>
        <end position="73"/>
    </location>
</feature>
<gene>
    <name evidence="2" type="ORF">GCM10023340_12530</name>
</gene>
<dbReference type="EMBL" id="BAABKG010000002">
    <property type="protein sequence ID" value="GAA5144599.1"/>
    <property type="molecule type" value="Genomic_DNA"/>
</dbReference>
<reference evidence="3" key="1">
    <citation type="journal article" date="2019" name="Int. J. Syst. Evol. Microbiol.">
        <title>The Global Catalogue of Microorganisms (GCM) 10K type strain sequencing project: providing services to taxonomists for standard genome sequencing and annotation.</title>
        <authorList>
            <consortium name="The Broad Institute Genomics Platform"/>
            <consortium name="The Broad Institute Genome Sequencing Center for Infectious Disease"/>
            <person name="Wu L."/>
            <person name="Ma J."/>
        </authorList>
    </citation>
    <scope>NUCLEOTIDE SEQUENCE [LARGE SCALE GENOMIC DNA]</scope>
    <source>
        <strain evidence="3">JCM 18459</strain>
    </source>
</reference>
<proteinExistence type="predicted"/>
<dbReference type="Proteomes" id="UP001500221">
    <property type="component" value="Unassembled WGS sequence"/>
</dbReference>
<feature type="compositionally biased region" description="Pro residues" evidence="1">
    <location>
        <begin position="34"/>
        <end position="43"/>
    </location>
</feature>
<evidence type="ECO:0000256" key="1">
    <source>
        <dbReference type="SAM" id="MobiDB-lite"/>
    </source>
</evidence>
<protein>
    <submittedName>
        <fullName evidence="2">Uncharacterized protein</fullName>
    </submittedName>
</protein>
<feature type="compositionally biased region" description="Basic and acidic residues" evidence="1">
    <location>
        <begin position="48"/>
        <end position="60"/>
    </location>
</feature>
<feature type="compositionally biased region" description="Low complexity" evidence="1">
    <location>
        <begin position="1"/>
        <end position="20"/>
    </location>
</feature>
<comment type="caution">
    <text evidence="2">The sequence shown here is derived from an EMBL/GenBank/DDBJ whole genome shotgun (WGS) entry which is preliminary data.</text>
</comment>
<sequence>MTAAPDPRLPVVLPPARLRAAPPPGAEDQYARPHAPPAVPPAAPHESAMTDRTDQPHPESDTDADDGPPSLEGVADFNVVVADEAARAARERARLAAEAAEAAQAAAEQAAAESRRHHDRVEDAVSPAAASLHDVAEVSKQVIAAMRAINLAHHAHIESLELEAARRCELATAQAELDAELIRLHARREAHAVIAAARLRAGEIDADSGEPDQLGEIGETFSRFAETIEIAMAPGPEVPDPRRRG</sequence>
<feature type="region of interest" description="Disordered" evidence="1">
    <location>
        <begin position="106"/>
        <end position="125"/>
    </location>
</feature>
<keyword evidence="3" id="KW-1185">Reference proteome</keyword>
<feature type="compositionally biased region" description="Basic and acidic residues" evidence="1">
    <location>
        <begin position="113"/>
        <end position="123"/>
    </location>
</feature>
<evidence type="ECO:0000313" key="2">
    <source>
        <dbReference type="EMBL" id="GAA5144599.1"/>
    </source>
</evidence>
<evidence type="ECO:0000313" key="3">
    <source>
        <dbReference type="Proteomes" id="UP001500221"/>
    </source>
</evidence>
<name>A0ABP9PGM4_9ACTN</name>
<organism evidence="2 3">
    <name type="scientific">Nocardioides marinquilinus</name>
    <dbReference type="NCBI Taxonomy" id="1210400"/>
    <lineage>
        <taxon>Bacteria</taxon>
        <taxon>Bacillati</taxon>
        <taxon>Actinomycetota</taxon>
        <taxon>Actinomycetes</taxon>
        <taxon>Propionibacteriales</taxon>
        <taxon>Nocardioidaceae</taxon>
        <taxon>Nocardioides</taxon>
    </lineage>
</organism>
<accession>A0ABP9PGM4</accession>